<dbReference type="SUPFAM" id="SSF51395">
    <property type="entry name" value="FMN-linked oxidoreductases"/>
    <property type="match status" value="1"/>
</dbReference>
<dbReference type="Proteomes" id="UP000198815">
    <property type="component" value="Unassembled WGS sequence"/>
</dbReference>
<evidence type="ECO:0000256" key="1">
    <source>
        <dbReference type="ARBA" id="ARBA00001917"/>
    </source>
</evidence>
<dbReference type="GO" id="GO:0006207">
    <property type="term" value="P:'de novo' pyrimidine nucleobase biosynthetic process"/>
    <property type="evidence" value="ECO:0007669"/>
    <property type="project" value="TreeGrafter"/>
</dbReference>
<dbReference type="InterPro" id="IPR050074">
    <property type="entry name" value="DHO_dehydrogenase"/>
</dbReference>
<proteinExistence type="predicted"/>
<dbReference type="Gene3D" id="3.20.20.70">
    <property type="entry name" value="Aldolase class I"/>
    <property type="match status" value="1"/>
</dbReference>
<dbReference type="STRING" id="64702.SAMN05443377_10398"/>
<evidence type="ECO:0000313" key="6">
    <source>
        <dbReference type="EMBL" id="SER59596.1"/>
    </source>
</evidence>
<dbReference type="AlphaFoldDB" id="A0A1H9QGD6"/>
<dbReference type="UniPathway" id="UPA00070"/>
<protein>
    <submittedName>
        <fullName evidence="6">Dihydroorotate dehydrogenase (Fumarate)</fullName>
    </submittedName>
</protein>
<evidence type="ECO:0000256" key="5">
    <source>
        <dbReference type="ARBA" id="ARBA00022975"/>
    </source>
</evidence>
<keyword evidence="4" id="KW-0288">FMN</keyword>
<keyword evidence="3" id="KW-0285">Flavoprotein</keyword>
<sequence length="335" mass="35533">MSANPDLSTSYLGLQLSGPIIASSNPLNRTIEGLKSLEAAGASAVVLPSLFAEEVEAEELETAMVLETGDEFAEFASAPLAEVEQLNTGADAHLRLVAEAKKALGIPVIASVNGSQPGDWARYAAQLVEAGADAMELNLYDLPVEPGRSPEDVEVGYLRVIASVKRVIGERQLAVKISEFLSSLPHFAVRARNAGADALVLFNRFYGPDLDLDSLSVVPTLALSTSAELPMRLRWVGILSAQQPELEFAVTGGVHTGEDVVKSLIVGGQVAYTASALLDGGAGALTSMLAELKGWLVEHDYESVDELRGAMDASSVDDPHAFERAQYMKVLNSWA</sequence>
<keyword evidence="5" id="KW-0665">Pyrimidine biosynthesis</keyword>
<dbReference type="NCBIfam" id="NF005741">
    <property type="entry name" value="PRK07565.1"/>
    <property type="match status" value="1"/>
</dbReference>
<comment type="cofactor">
    <cofactor evidence="1">
        <name>FMN</name>
        <dbReference type="ChEBI" id="CHEBI:58210"/>
    </cofactor>
</comment>
<evidence type="ECO:0000256" key="3">
    <source>
        <dbReference type="ARBA" id="ARBA00022630"/>
    </source>
</evidence>
<keyword evidence="7" id="KW-1185">Reference proteome</keyword>
<dbReference type="GO" id="GO:0004152">
    <property type="term" value="F:dihydroorotate dehydrogenase activity"/>
    <property type="evidence" value="ECO:0007669"/>
    <property type="project" value="InterPro"/>
</dbReference>
<accession>A0A1H9QGD6</accession>
<name>A0A1H9QGD6_9ACTN</name>
<dbReference type="InterPro" id="IPR013785">
    <property type="entry name" value="Aldolase_TIM"/>
</dbReference>
<dbReference type="EMBL" id="FOGZ01000003">
    <property type="protein sequence ID" value="SER59596.1"/>
    <property type="molecule type" value="Genomic_DNA"/>
</dbReference>
<dbReference type="GO" id="GO:0005737">
    <property type="term" value="C:cytoplasm"/>
    <property type="evidence" value="ECO:0007669"/>
    <property type="project" value="TreeGrafter"/>
</dbReference>
<organism evidence="6 7">
    <name type="scientific">Propionibacterium cyclohexanicum</name>
    <dbReference type="NCBI Taxonomy" id="64702"/>
    <lineage>
        <taxon>Bacteria</taxon>
        <taxon>Bacillati</taxon>
        <taxon>Actinomycetota</taxon>
        <taxon>Actinomycetes</taxon>
        <taxon>Propionibacteriales</taxon>
        <taxon>Propionibacteriaceae</taxon>
        <taxon>Propionibacterium</taxon>
    </lineage>
</organism>
<evidence type="ECO:0000256" key="2">
    <source>
        <dbReference type="ARBA" id="ARBA00004725"/>
    </source>
</evidence>
<gene>
    <name evidence="6" type="ORF">SAMN05443377_10398</name>
</gene>
<evidence type="ECO:0000313" key="7">
    <source>
        <dbReference type="Proteomes" id="UP000198815"/>
    </source>
</evidence>
<dbReference type="PIRSF" id="PIRSF000164">
    <property type="entry name" value="DHO_oxidase"/>
    <property type="match status" value="1"/>
</dbReference>
<reference evidence="6 7" key="1">
    <citation type="submission" date="2016-10" db="EMBL/GenBank/DDBJ databases">
        <authorList>
            <person name="de Groot N.N."/>
        </authorList>
    </citation>
    <scope>NUCLEOTIDE SEQUENCE [LARGE SCALE GENOMIC DNA]</scope>
    <source>
        <strain evidence="6 7">DSM 16859</strain>
    </source>
</reference>
<dbReference type="OrthoDB" id="9794954at2"/>
<dbReference type="RefSeq" id="WP_091967451.1">
    <property type="nucleotide sequence ID" value="NZ_FOGZ01000003.1"/>
</dbReference>
<comment type="pathway">
    <text evidence="2">Pyrimidine metabolism; UMP biosynthesis via de novo pathway.</text>
</comment>
<dbReference type="PANTHER" id="PTHR48109">
    <property type="entry name" value="DIHYDROOROTATE DEHYDROGENASE (QUINONE), MITOCHONDRIAL-RELATED"/>
    <property type="match status" value="1"/>
</dbReference>
<dbReference type="InterPro" id="IPR012135">
    <property type="entry name" value="Dihydroorotate_DH_1_2"/>
</dbReference>
<dbReference type="GO" id="GO:0044205">
    <property type="term" value="P:'de novo' UMP biosynthetic process"/>
    <property type="evidence" value="ECO:0007669"/>
    <property type="project" value="UniProtKB-UniPathway"/>
</dbReference>
<dbReference type="PANTHER" id="PTHR48109:SF3">
    <property type="entry name" value="SLL0744 PROTEIN"/>
    <property type="match status" value="1"/>
</dbReference>
<evidence type="ECO:0000256" key="4">
    <source>
        <dbReference type="ARBA" id="ARBA00022643"/>
    </source>
</evidence>